<proteinExistence type="predicted"/>
<dbReference type="EMBL" id="FJOG01000029">
    <property type="protein sequence ID" value="CZR65203.1"/>
    <property type="molecule type" value="Genomic_DNA"/>
</dbReference>
<evidence type="ECO:0000313" key="1">
    <source>
        <dbReference type="EMBL" id="CZR65203.1"/>
    </source>
</evidence>
<gene>
    <name evidence="1" type="ORF">PAC_15103</name>
</gene>
<evidence type="ECO:0000313" key="2">
    <source>
        <dbReference type="Proteomes" id="UP000184330"/>
    </source>
</evidence>
<keyword evidence="2" id="KW-1185">Reference proteome</keyword>
<reference evidence="1 2" key="1">
    <citation type="submission" date="2016-03" db="EMBL/GenBank/DDBJ databases">
        <authorList>
            <person name="Ploux O."/>
        </authorList>
    </citation>
    <scope>NUCLEOTIDE SEQUENCE [LARGE SCALE GENOMIC DNA]</scope>
    <source>
        <strain evidence="1 2">UAMH 11012</strain>
    </source>
</reference>
<sequence length="473" mass="53461">MPASQKLFDLWANMEQECQQILRKYRINSESMRAYGVRLPGQDTDSADLILVLTQDVEIHSWIHAATEIWQLFQEKGYEREGIKVEIRNERRAAFDKSVVMPNDERLLGMIAAIRNDVLEKVKTLFHEDWTFISYHMRSPIQDPSILKPTCIIGCKPGLRSLFTYIESEILQILDCPQFPEISLYFEICPGTIESSSGTGNAIAYVNMPPYSNRTSIGPRKNKVDAGTLGGCVLLRKGNSVKRCILSAYHVARSGVEGEALATNDKKGLGLDEFPIPEERRIDITSPALLDIWKTKSVLEKMGRDDDLAELWRRTQEMFGTVIFATGNVFRTPGEKGRRMDWVLIELSDPNNHFRNQPPPADIFRDQENTTFHNYYANSNDYITDFGEAAQKDWVVAQGRTTPACTGKWSKLLTDINWPHMEVSWEEQVLSDCVQGGPFATHGDSGSWIVNERYEVVGLLIAVTSGGSLAEDQ</sequence>
<organism evidence="1 2">
    <name type="scientific">Phialocephala subalpina</name>
    <dbReference type="NCBI Taxonomy" id="576137"/>
    <lineage>
        <taxon>Eukaryota</taxon>
        <taxon>Fungi</taxon>
        <taxon>Dikarya</taxon>
        <taxon>Ascomycota</taxon>
        <taxon>Pezizomycotina</taxon>
        <taxon>Leotiomycetes</taxon>
        <taxon>Helotiales</taxon>
        <taxon>Mollisiaceae</taxon>
        <taxon>Phialocephala</taxon>
        <taxon>Phialocephala fortinii species complex</taxon>
    </lineage>
</organism>
<dbReference type="InterPro" id="IPR009003">
    <property type="entry name" value="Peptidase_S1_PA"/>
</dbReference>
<dbReference type="AlphaFoldDB" id="A0A1L7XJK6"/>
<dbReference type="OrthoDB" id="5424209at2759"/>
<protein>
    <submittedName>
        <fullName evidence="1">Uncharacterized protein</fullName>
    </submittedName>
</protein>
<dbReference type="SUPFAM" id="SSF50494">
    <property type="entry name" value="Trypsin-like serine proteases"/>
    <property type="match status" value="1"/>
</dbReference>
<dbReference type="Proteomes" id="UP000184330">
    <property type="component" value="Unassembled WGS sequence"/>
</dbReference>
<name>A0A1L7XJK6_9HELO</name>
<accession>A0A1L7XJK6</accession>